<dbReference type="GO" id="GO:0004252">
    <property type="term" value="F:serine-type endopeptidase activity"/>
    <property type="evidence" value="ECO:0007669"/>
    <property type="project" value="InterPro"/>
</dbReference>
<evidence type="ECO:0000313" key="9">
    <source>
        <dbReference type="Proteomes" id="UP000015102"/>
    </source>
</evidence>
<feature type="signal peptide" evidence="6">
    <location>
        <begin position="1"/>
        <end position="16"/>
    </location>
</feature>
<evidence type="ECO:0000313" key="8">
    <source>
        <dbReference type="EnsemblMetazoa" id="MESCA005823-PA"/>
    </source>
</evidence>
<accession>T1GQB9</accession>
<keyword evidence="9" id="KW-1185">Reference proteome</keyword>
<dbReference type="HOGENOM" id="CLU_006842_1_2_1"/>
<keyword evidence="5" id="KW-1015">Disulfide bond</keyword>
<dbReference type="AlphaFoldDB" id="T1GQB9"/>
<dbReference type="SUPFAM" id="SSF50494">
    <property type="entry name" value="Trypsin-like serine proteases"/>
    <property type="match status" value="1"/>
</dbReference>
<dbReference type="InterPro" id="IPR009003">
    <property type="entry name" value="Peptidase_S1_PA"/>
</dbReference>
<dbReference type="PROSITE" id="PS50240">
    <property type="entry name" value="TRYPSIN_DOM"/>
    <property type="match status" value="1"/>
</dbReference>
<dbReference type="InterPro" id="IPR050430">
    <property type="entry name" value="Peptidase_S1"/>
</dbReference>
<protein>
    <recommendedName>
        <fullName evidence="7">Peptidase S1 domain-containing protein</fullName>
    </recommendedName>
</protein>
<reference evidence="9" key="1">
    <citation type="submission" date="2013-02" db="EMBL/GenBank/DDBJ databases">
        <authorList>
            <person name="Hughes D."/>
        </authorList>
    </citation>
    <scope>NUCLEOTIDE SEQUENCE</scope>
    <source>
        <strain>Durham</strain>
        <strain evidence="9">NC isolate 2 -- Noor lab</strain>
    </source>
</reference>
<evidence type="ECO:0000256" key="4">
    <source>
        <dbReference type="ARBA" id="ARBA00022825"/>
    </source>
</evidence>
<dbReference type="PANTHER" id="PTHR24276">
    <property type="entry name" value="POLYSERASE-RELATED"/>
    <property type="match status" value="1"/>
</dbReference>
<dbReference type="InterPro" id="IPR001314">
    <property type="entry name" value="Peptidase_S1A"/>
</dbReference>
<evidence type="ECO:0000256" key="1">
    <source>
        <dbReference type="ARBA" id="ARBA00007664"/>
    </source>
</evidence>
<sequence length="191" mass="20682">MLKLVSLLAVVAYASAGILPEFIRFPRLDGRIVGGSPTTIQQHPYQISLQYYGSHICGGSLISENQIVTAAHCLEGRTARTLQVRAGCTNRITSGVIVDVAEIKMNPSYDPYDMSNDIGIVTLATPVQFSDSIQPIPLARENPAPNTQAVTSGWGVLNEGSYGLPTELREVTVDIVSHEQCQKSYGNYDIT</sequence>
<dbReference type="STRING" id="36166.T1GQB9"/>
<evidence type="ECO:0000256" key="3">
    <source>
        <dbReference type="ARBA" id="ARBA00022801"/>
    </source>
</evidence>
<organism evidence="8 9">
    <name type="scientific">Megaselia scalaris</name>
    <name type="common">Humpbacked fly</name>
    <name type="synonym">Phora scalaris</name>
    <dbReference type="NCBI Taxonomy" id="36166"/>
    <lineage>
        <taxon>Eukaryota</taxon>
        <taxon>Metazoa</taxon>
        <taxon>Ecdysozoa</taxon>
        <taxon>Arthropoda</taxon>
        <taxon>Hexapoda</taxon>
        <taxon>Insecta</taxon>
        <taxon>Pterygota</taxon>
        <taxon>Neoptera</taxon>
        <taxon>Endopterygota</taxon>
        <taxon>Diptera</taxon>
        <taxon>Brachycera</taxon>
        <taxon>Muscomorpha</taxon>
        <taxon>Platypezoidea</taxon>
        <taxon>Phoridae</taxon>
        <taxon>Megaseliini</taxon>
        <taxon>Megaselia</taxon>
    </lineage>
</organism>
<dbReference type="OMA" id="AGCTNRI"/>
<dbReference type="Proteomes" id="UP000015102">
    <property type="component" value="Unassembled WGS sequence"/>
</dbReference>
<dbReference type="InterPro" id="IPR043504">
    <property type="entry name" value="Peptidase_S1_PA_chymotrypsin"/>
</dbReference>
<name>T1GQB9_MEGSC</name>
<dbReference type="EMBL" id="CAQQ02035930">
    <property type="status" value="NOT_ANNOTATED_CDS"/>
    <property type="molecule type" value="Genomic_DNA"/>
</dbReference>
<dbReference type="EnsemblMetazoa" id="MESCA005823-RA">
    <property type="protein sequence ID" value="MESCA005823-PA"/>
    <property type="gene ID" value="MESCA005823"/>
</dbReference>
<reference evidence="8" key="2">
    <citation type="submission" date="2015-06" db="UniProtKB">
        <authorList>
            <consortium name="EnsemblMetazoa"/>
        </authorList>
    </citation>
    <scope>IDENTIFICATION</scope>
</reference>
<dbReference type="InterPro" id="IPR001254">
    <property type="entry name" value="Trypsin_dom"/>
</dbReference>
<evidence type="ECO:0000259" key="7">
    <source>
        <dbReference type="PROSITE" id="PS50240"/>
    </source>
</evidence>
<proteinExistence type="inferred from homology"/>
<dbReference type="Gene3D" id="2.40.10.10">
    <property type="entry name" value="Trypsin-like serine proteases"/>
    <property type="match status" value="1"/>
</dbReference>
<dbReference type="SMART" id="SM00020">
    <property type="entry name" value="Tryp_SPc"/>
    <property type="match status" value="1"/>
</dbReference>
<feature type="domain" description="Peptidase S1" evidence="7">
    <location>
        <begin position="32"/>
        <end position="191"/>
    </location>
</feature>
<evidence type="ECO:0000256" key="6">
    <source>
        <dbReference type="SAM" id="SignalP"/>
    </source>
</evidence>
<evidence type="ECO:0000256" key="2">
    <source>
        <dbReference type="ARBA" id="ARBA00022670"/>
    </source>
</evidence>
<evidence type="ECO:0000256" key="5">
    <source>
        <dbReference type="ARBA" id="ARBA00023157"/>
    </source>
</evidence>
<dbReference type="FunFam" id="2.40.10.10:FF:000073">
    <property type="entry name" value="Trypsin alpha"/>
    <property type="match status" value="1"/>
</dbReference>
<comment type="similarity">
    <text evidence="1">Belongs to the peptidase S1 family.</text>
</comment>
<dbReference type="PROSITE" id="PS00134">
    <property type="entry name" value="TRYPSIN_HIS"/>
    <property type="match status" value="1"/>
</dbReference>
<dbReference type="PRINTS" id="PR00722">
    <property type="entry name" value="CHYMOTRYPSIN"/>
</dbReference>
<dbReference type="Pfam" id="PF00089">
    <property type="entry name" value="Trypsin"/>
    <property type="match status" value="1"/>
</dbReference>
<feature type="chain" id="PRO_5004588455" description="Peptidase S1 domain-containing protein" evidence="6">
    <location>
        <begin position="17"/>
        <end position="191"/>
    </location>
</feature>
<dbReference type="InterPro" id="IPR018114">
    <property type="entry name" value="TRYPSIN_HIS"/>
</dbReference>
<dbReference type="PANTHER" id="PTHR24276:SF91">
    <property type="entry name" value="AT26814P-RELATED"/>
    <property type="match status" value="1"/>
</dbReference>
<keyword evidence="3" id="KW-0378">Hydrolase</keyword>
<keyword evidence="6" id="KW-0732">Signal</keyword>
<keyword evidence="2" id="KW-0645">Protease</keyword>
<dbReference type="GO" id="GO:0006508">
    <property type="term" value="P:proteolysis"/>
    <property type="evidence" value="ECO:0007669"/>
    <property type="project" value="UniProtKB-KW"/>
</dbReference>
<dbReference type="CDD" id="cd00190">
    <property type="entry name" value="Tryp_SPc"/>
    <property type="match status" value="1"/>
</dbReference>
<keyword evidence="4" id="KW-0720">Serine protease</keyword>